<feature type="compositionally biased region" description="Polar residues" evidence="13">
    <location>
        <begin position="1775"/>
        <end position="1801"/>
    </location>
</feature>
<name>A0A5E4C182_MARMO</name>
<feature type="compositionally biased region" description="Pro residues" evidence="13">
    <location>
        <begin position="818"/>
        <end position="827"/>
    </location>
</feature>
<feature type="compositionally biased region" description="Basic and acidic residues" evidence="13">
    <location>
        <begin position="1236"/>
        <end position="1252"/>
    </location>
</feature>
<feature type="compositionally biased region" description="Polar residues" evidence="13">
    <location>
        <begin position="1938"/>
        <end position="1949"/>
    </location>
</feature>
<dbReference type="PANTHER" id="PTHR14038:SF5">
    <property type="entry name" value="PROTEIN PRRC2A"/>
    <property type="match status" value="1"/>
</dbReference>
<evidence type="ECO:0000259" key="14">
    <source>
        <dbReference type="PROSITE" id="PS50222"/>
    </source>
</evidence>
<feature type="region of interest" description="Disordered" evidence="13">
    <location>
        <begin position="184"/>
        <end position="839"/>
    </location>
</feature>
<feature type="compositionally biased region" description="Low complexity" evidence="13">
    <location>
        <begin position="772"/>
        <end position="797"/>
    </location>
</feature>
<feature type="compositionally biased region" description="Basic and acidic residues" evidence="13">
    <location>
        <begin position="1838"/>
        <end position="1857"/>
    </location>
</feature>
<dbReference type="Proteomes" id="UP000335636">
    <property type="component" value="Unassembled WGS sequence"/>
</dbReference>
<evidence type="ECO:0000256" key="8">
    <source>
        <dbReference type="ARBA" id="ARBA00022837"/>
    </source>
</evidence>
<feature type="compositionally biased region" description="Basic and acidic residues" evidence="13">
    <location>
        <begin position="1461"/>
        <end position="1470"/>
    </location>
</feature>
<keyword evidence="12" id="KW-0966">Cell projection</keyword>
<dbReference type="FunFam" id="1.10.238.10:FF:000106">
    <property type="entry name" value="Allograft inflammatory factor 1"/>
    <property type="match status" value="1"/>
</dbReference>
<feature type="compositionally biased region" description="Polar residues" evidence="13">
    <location>
        <begin position="226"/>
        <end position="250"/>
    </location>
</feature>
<feature type="compositionally biased region" description="Gly residues" evidence="13">
    <location>
        <begin position="1483"/>
        <end position="1493"/>
    </location>
</feature>
<feature type="compositionally biased region" description="Low complexity" evidence="13">
    <location>
        <begin position="1054"/>
        <end position="1063"/>
    </location>
</feature>
<feature type="compositionally biased region" description="Pro residues" evidence="13">
    <location>
        <begin position="637"/>
        <end position="648"/>
    </location>
</feature>
<feature type="compositionally biased region" description="Pro residues" evidence="13">
    <location>
        <begin position="381"/>
        <end position="395"/>
    </location>
</feature>
<comment type="subcellular location">
    <subcellularLocation>
        <location evidence="2">Cell projection</location>
        <location evidence="2">Ruffle membrane</location>
        <topology evidence="2">Peripheral membrane protein</topology>
        <orientation evidence="2">Cytoplasmic side</orientation>
    </subcellularLocation>
    <subcellularLocation>
        <location evidence="1">Cytoplasm</location>
        <location evidence="1">Cytoskeleton</location>
    </subcellularLocation>
</comment>
<feature type="compositionally biased region" description="Basic and acidic residues" evidence="13">
    <location>
        <begin position="306"/>
        <end position="317"/>
    </location>
</feature>
<feature type="compositionally biased region" description="Pro residues" evidence="13">
    <location>
        <begin position="728"/>
        <end position="739"/>
    </location>
</feature>
<feature type="compositionally biased region" description="Low complexity" evidence="13">
    <location>
        <begin position="673"/>
        <end position="707"/>
    </location>
</feature>
<gene>
    <name evidence="15" type="ORF">MONAX_5E007235</name>
</gene>
<dbReference type="PANTHER" id="PTHR14038">
    <property type="entry name" value="BAT2 HLA-B-ASSOCIATED TRANSCRIPT 2"/>
    <property type="match status" value="1"/>
</dbReference>
<feature type="compositionally biased region" description="Pro residues" evidence="13">
    <location>
        <begin position="798"/>
        <end position="809"/>
    </location>
</feature>
<feature type="compositionally biased region" description="Pro residues" evidence="13">
    <location>
        <begin position="1578"/>
        <end position="1588"/>
    </location>
</feature>
<dbReference type="Pfam" id="PF07001">
    <property type="entry name" value="BAT2_N"/>
    <property type="match status" value="1"/>
</dbReference>
<feature type="compositionally biased region" description="Gly residues" evidence="13">
    <location>
        <begin position="1530"/>
        <end position="1556"/>
    </location>
</feature>
<dbReference type="SUPFAM" id="SSF47473">
    <property type="entry name" value="EF-hand"/>
    <property type="match status" value="1"/>
</dbReference>
<feature type="compositionally biased region" description="Basic and acidic residues" evidence="13">
    <location>
        <begin position="483"/>
        <end position="505"/>
    </location>
</feature>
<dbReference type="InterPro" id="IPR011992">
    <property type="entry name" value="EF-hand-dom_pair"/>
</dbReference>
<evidence type="ECO:0000256" key="3">
    <source>
        <dbReference type="ARBA" id="ARBA00022475"/>
    </source>
</evidence>
<evidence type="ECO:0000313" key="16">
    <source>
        <dbReference type="Proteomes" id="UP000335636"/>
    </source>
</evidence>
<dbReference type="PROSITE" id="PS50222">
    <property type="entry name" value="EF_HAND_2"/>
    <property type="match status" value="1"/>
</dbReference>
<evidence type="ECO:0000256" key="6">
    <source>
        <dbReference type="ARBA" id="ARBA00022723"/>
    </source>
</evidence>
<keyword evidence="3" id="KW-1003">Cell membrane</keyword>
<feature type="compositionally biased region" description="Polar residues" evidence="13">
    <location>
        <begin position="1609"/>
        <end position="1620"/>
    </location>
</feature>
<keyword evidence="4" id="KW-0963">Cytoplasm</keyword>
<keyword evidence="8" id="KW-0106">Calcium</keyword>
<feature type="compositionally biased region" description="Basic and acidic residues" evidence="13">
    <location>
        <begin position="1043"/>
        <end position="1053"/>
    </location>
</feature>
<evidence type="ECO:0000256" key="1">
    <source>
        <dbReference type="ARBA" id="ARBA00004245"/>
    </source>
</evidence>
<keyword evidence="11" id="KW-0206">Cytoskeleton</keyword>
<evidence type="ECO:0000256" key="4">
    <source>
        <dbReference type="ARBA" id="ARBA00022490"/>
    </source>
</evidence>
<feature type="compositionally biased region" description="Basic and acidic residues" evidence="13">
    <location>
        <begin position="434"/>
        <end position="444"/>
    </location>
</feature>
<dbReference type="CDD" id="cd00051">
    <property type="entry name" value="EFh"/>
    <property type="match status" value="1"/>
</dbReference>
<feature type="compositionally biased region" description="Basic and acidic residues" evidence="13">
    <location>
        <begin position="893"/>
        <end position="906"/>
    </location>
</feature>
<evidence type="ECO:0000256" key="13">
    <source>
        <dbReference type="SAM" id="MobiDB-lite"/>
    </source>
</evidence>
<feature type="compositionally biased region" description="Basic and acidic residues" evidence="13">
    <location>
        <begin position="1176"/>
        <end position="1192"/>
    </location>
</feature>
<accession>A0A5E4C182</accession>
<feature type="region of interest" description="Disordered" evidence="13">
    <location>
        <begin position="2151"/>
        <end position="2290"/>
    </location>
</feature>
<feature type="region of interest" description="Disordered" evidence="13">
    <location>
        <begin position="2076"/>
        <end position="2107"/>
    </location>
</feature>
<evidence type="ECO:0000256" key="7">
    <source>
        <dbReference type="ARBA" id="ARBA00022737"/>
    </source>
</evidence>
<keyword evidence="10" id="KW-0472">Membrane</keyword>
<feature type="compositionally biased region" description="Basic and acidic residues" evidence="13">
    <location>
        <begin position="598"/>
        <end position="634"/>
    </location>
</feature>
<evidence type="ECO:0000256" key="5">
    <source>
        <dbReference type="ARBA" id="ARBA00022553"/>
    </source>
</evidence>
<feature type="compositionally biased region" description="Basic and acidic residues" evidence="13">
    <location>
        <begin position="338"/>
        <end position="360"/>
    </location>
</feature>
<dbReference type="EMBL" id="CABDUW010000817">
    <property type="protein sequence ID" value="VTJ75687.1"/>
    <property type="molecule type" value="Genomic_DNA"/>
</dbReference>
<keyword evidence="9" id="KW-0007">Acetylation</keyword>
<feature type="domain" description="EF-hand" evidence="14">
    <location>
        <begin position="45"/>
        <end position="80"/>
    </location>
</feature>
<evidence type="ECO:0000256" key="11">
    <source>
        <dbReference type="ARBA" id="ARBA00023212"/>
    </source>
</evidence>
<dbReference type="InterPro" id="IPR033184">
    <property type="entry name" value="PRRC2"/>
</dbReference>
<feature type="compositionally biased region" description="Basic and acidic residues" evidence="13">
    <location>
        <begin position="2268"/>
        <end position="2290"/>
    </location>
</feature>
<feature type="compositionally biased region" description="Pro residues" evidence="13">
    <location>
        <begin position="972"/>
        <end position="996"/>
    </location>
</feature>
<feature type="compositionally biased region" description="Acidic residues" evidence="13">
    <location>
        <begin position="471"/>
        <end position="482"/>
    </location>
</feature>
<evidence type="ECO:0000313" key="15">
    <source>
        <dbReference type="EMBL" id="VTJ75687.1"/>
    </source>
</evidence>
<dbReference type="GO" id="GO:0005856">
    <property type="term" value="C:cytoskeleton"/>
    <property type="evidence" value="ECO:0007669"/>
    <property type="project" value="UniProtKB-SubCell"/>
</dbReference>
<reference evidence="15" key="1">
    <citation type="submission" date="2019-04" db="EMBL/GenBank/DDBJ databases">
        <authorList>
            <person name="Alioto T."/>
            <person name="Alioto T."/>
        </authorList>
    </citation>
    <scope>NUCLEOTIDE SEQUENCE [LARGE SCALE GENOMIC DNA]</scope>
</reference>
<dbReference type="GO" id="GO:0030154">
    <property type="term" value="P:cell differentiation"/>
    <property type="evidence" value="ECO:0007669"/>
    <property type="project" value="TreeGrafter"/>
</dbReference>
<protein>
    <recommendedName>
        <fullName evidence="14">EF-hand domain-containing protein</fullName>
    </recommendedName>
</protein>
<keyword evidence="16" id="KW-1185">Reference proteome</keyword>
<dbReference type="Gene3D" id="1.10.238.10">
    <property type="entry name" value="EF-hand"/>
    <property type="match status" value="1"/>
</dbReference>
<dbReference type="InterPro" id="IPR002048">
    <property type="entry name" value="EF_hand_dom"/>
</dbReference>
<evidence type="ECO:0000256" key="2">
    <source>
        <dbReference type="ARBA" id="ARBA00004599"/>
    </source>
</evidence>
<feature type="compositionally biased region" description="Polar residues" evidence="13">
    <location>
        <begin position="318"/>
        <end position="335"/>
    </location>
</feature>
<keyword evidence="7" id="KW-0677">Repeat</keyword>
<feature type="compositionally biased region" description="Pro residues" evidence="13">
    <location>
        <begin position="1322"/>
        <end position="1333"/>
    </location>
</feature>
<comment type="caution">
    <text evidence="15">The sequence shown here is derived from an EMBL/GenBank/DDBJ whole genome shotgun (WGS) entry which is preliminary data.</text>
</comment>
<feature type="compositionally biased region" description="Basic and acidic residues" evidence="13">
    <location>
        <begin position="457"/>
        <end position="470"/>
    </location>
</feature>
<sequence>MSQTRDLQGGKAFGLLKAQQEERLNEINKQFLEDPKYSTDEDLPSKLEAFKKKYMEFDLNGNGDIDIMSLKQMLEKLGIPKTHLELKKLIREVSSGSGETFSYPDFLRMMLGKRSAILKMILIPGPGPPRTRPGSGTFWGRCLKNPTYSMSFQRNGKSLEIQKPTVAPRHGLQSLGKVAIARRMPPPANLPSLKAENKGNDPNVSLVPKDGTGWASKQEQSDPKSSDASTAQPPESQPLPASQTPASNQPKRPPTVPENTPSVPSGVKSWAQASVTHGAHGDGGRASSLLSRFSREEFPTLQAAGDQDKAAKERESAEQSSGPGPSLRPQNSTTWRDGGGRGPDELEGPDSKLHHGHDPRGGLQPSGPPQFPPYRGMMPPFMYPPYLPFPPPYGPQGPYRYPTPDGPSRFPRVAGPRGSGPPMRLVEPVGRPSILKEDNLKEFDQLDQENDDGWAGAHEEVDYTEKLKFSDEEDGRDSDEEGAEGHKDSQSAAGEERPPEADGKKGTSFGSELPPLKTAWAETSRPPETEPGPPAPKPPPPPPHRGPTGNWGPPGDYPDRGGPPCKPPAPEDEDEAWRQRRKQSSSEISLAVERARRRREEEERRMQEERRAACAEKLKRLDEKFGAPDKRLKAEPAAPPAPAPPPAGPKELPASPAPPPAPATTPEKEPEEPAQAPPAQSTPSPGVVPVPTLVSGGGTTSSTSSGSFEASPVEPQLPSKEGPEPPEEIPPPTTPPAPKVEPKGDGVGPARQPPSQGLGYPKYQKSLPPRFQRQQQEQLLKQQQQQQQWQQHQQGSAPPAPVPPSPPQPVTLGAVPAPQAPPPPPKALYPGALGRPPPMPPMNFDPRWMMIPPYVDPRLLQGRPPLDFYPPGVHPSGLVPRERSDSGGSSSEPFERHAAPLLRERGTPPVDPKLAWVGDVFTTTPTDPRPLTSPLRQAADEEDKGLRSETPPIPPPPPYLASYPGFPENGAPGPPISRFPLEEPTPPGPHPLPWPPGNDEAAKIQAPPPKKEPPKEETPQLTGPEGRKPARGVGGGGQGPPPPRRESRTETRWGPRPGSSRRGIPPEDPGAPPRRAGPIKKPPPPAKVEELPPKSLEQGDDSSKPPKPDPVKTAKGKMVPKETPPSGNLSPAPRLRRDYSYERVGPTSCRGRGRGEYFARGRGFRGTYGGRGRGARSREFRSYREFRGDDGRGAGTGGPNHPAAPRGRTASETRSEGSEYEEIPKRRRQRGSETGSETHESDLAPSDKEAPPPKEGVLTQVPLAHPPPGAPPSPAPARFSTARGGRVFTPRGVPSRRGRGGGRPPPPVCPGWSPPSKSLVPKKPPTGPLPPSKEPLKEKLIPGPLSPMARGGNSGVGNMGIGVEDGERPRRRRHGRAQQQDKPPRFRRLKQERENAARGVEGKPSSLALPASTPGPEEALATVTVPPPPRRAAAKSPDLSNQNSDQANEEWETASESSDFASERRGDKEAPPPAILTPKAVGTPGGGTGGAGPGISTMSRGDLSQRAKDLSKRSFSSQRPGMDRQNRRPGPGGKTGSGSGSSGGGGGGPGGRTGPGRGDKRSWPSPKNRSRPPEERPPGLPLPPPPPSSSAVFRLDQVIHSNPAGIQQALAQLSSRQGNITAPGGHPRPKPGPPQALQGSSPRPPTRYDPQRATNSVSSDPHFEEPGPMVRGVGGTPRDSAGVNPFPPKRRERPPRKLELLQEESLPASHTSGILPSKPEVPGPQGESRDAGTEALTPHIWDRLHTATSRKSYRPGSMEPWMEPLSPFEDVAGTEMSQSDSGVDLSGDSQVSSGPCSQRSSPDGGLKGAAEGPPKRPGGPSPLNAVPGEGPPGSEPSEPPRRRPPAPHDGDRKELPREQPLPPGPIGTERTQRTDRGPEAGPLRPSHRPGQAVQFGTSDKDSDLRLVVGDSLKAEKELTASVAEAIPISRDWELLPSASASAEPQSKSLGSGHCGPEPSSSGQRLYPEVFYGSPGPPSSQVSGGAMDSQLHPNNGGFRPGTPSLHPYRSQPLYLPPGPAPPSALLSGVALKGQFLDFSALQATELGKLPAGGVLYPPPSFLYSPAFCPSPLPDPPLLQVRQDLPSPSDFYSAPLQPGGQSGFLPSGAPAQQMLLPMVDSQLPVVNFGSLPPAPPPAPPPLSLLPVGPALQPPSLAVRPPPAPATRVLPSPARPFPPSLGRAELHPVELKPFQDYRKLSSSLGGPGSSRTPPSGRSFPGLNSRLKAPPSTYSGVFRTQRIDLYQQASPPDALRWMPKPWERTGPPSREGSSRRAEEPGSRGDKEPELPPPR</sequence>
<evidence type="ECO:0000256" key="12">
    <source>
        <dbReference type="ARBA" id="ARBA00023273"/>
    </source>
</evidence>
<feature type="compositionally biased region" description="Basic and acidic residues" evidence="13">
    <location>
        <begin position="1101"/>
        <end position="1112"/>
    </location>
</feature>
<evidence type="ECO:0000256" key="10">
    <source>
        <dbReference type="ARBA" id="ARBA00023136"/>
    </source>
</evidence>
<dbReference type="Pfam" id="PF21008">
    <property type="entry name" value="AIF-1"/>
    <property type="match status" value="1"/>
</dbReference>
<organism evidence="15 16">
    <name type="scientific">Marmota monax</name>
    <name type="common">Woodchuck</name>
    <dbReference type="NCBI Taxonomy" id="9995"/>
    <lineage>
        <taxon>Eukaryota</taxon>
        <taxon>Metazoa</taxon>
        <taxon>Chordata</taxon>
        <taxon>Craniata</taxon>
        <taxon>Vertebrata</taxon>
        <taxon>Euteleostomi</taxon>
        <taxon>Mammalia</taxon>
        <taxon>Eutheria</taxon>
        <taxon>Euarchontoglires</taxon>
        <taxon>Glires</taxon>
        <taxon>Rodentia</taxon>
        <taxon>Sciuromorpha</taxon>
        <taxon>Sciuridae</taxon>
        <taxon>Xerinae</taxon>
        <taxon>Marmotini</taxon>
        <taxon>Marmota</taxon>
    </lineage>
</organism>
<dbReference type="InterPro" id="IPR049025">
    <property type="entry name" value="AIF-1_EF_pair"/>
</dbReference>
<feature type="region of interest" description="Disordered" evidence="13">
    <location>
        <begin position="865"/>
        <end position="1903"/>
    </location>
</feature>
<keyword evidence="6" id="KW-0479">Metal-binding</keyword>
<evidence type="ECO:0000256" key="9">
    <source>
        <dbReference type="ARBA" id="ARBA00022990"/>
    </source>
</evidence>
<feature type="compositionally biased region" description="Basic and acidic residues" evidence="13">
    <location>
        <begin position="1009"/>
        <end position="1018"/>
    </location>
</feature>
<feature type="compositionally biased region" description="Pro residues" evidence="13">
    <location>
        <begin position="1264"/>
        <end position="1275"/>
    </location>
</feature>
<feature type="compositionally biased region" description="Basic and acidic residues" evidence="13">
    <location>
        <begin position="1503"/>
        <end position="1512"/>
    </location>
</feature>
<feature type="compositionally biased region" description="Pro residues" evidence="13">
    <location>
        <begin position="529"/>
        <end position="545"/>
    </location>
</feature>
<feature type="compositionally biased region" description="Basic and acidic residues" evidence="13">
    <location>
        <begin position="2181"/>
        <end position="2196"/>
    </location>
</feature>
<proteinExistence type="predicted"/>
<dbReference type="GO" id="GO:0032587">
    <property type="term" value="C:ruffle membrane"/>
    <property type="evidence" value="ECO:0007669"/>
    <property type="project" value="UniProtKB-SubCell"/>
</dbReference>
<feature type="region of interest" description="Disordered" evidence="13">
    <location>
        <begin position="1937"/>
        <end position="2015"/>
    </location>
</feature>
<dbReference type="InterPro" id="IPR009738">
    <property type="entry name" value="BAT2_N"/>
</dbReference>
<dbReference type="GO" id="GO:0005509">
    <property type="term" value="F:calcium ion binding"/>
    <property type="evidence" value="ECO:0007669"/>
    <property type="project" value="InterPro"/>
</dbReference>
<feature type="compositionally biased region" description="Pro residues" evidence="13">
    <location>
        <begin position="1303"/>
        <end position="1313"/>
    </location>
</feature>
<feature type="compositionally biased region" description="Low complexity" evidence="13">
    <location>
        <begin position="2197"/>
        <end position="2218"/>
    </location>
</feature>
<keyword evidence="5" id="KW-0597">Phosphoprotein</keyword>